<sequence>MTSHMDHILPDLPNQSAIAMNEWIITELIASRNHRNDSKEVNDGFDDNDASDLNIRVKDRTGDDVLTSGRKGRIGGLFKEAPIKGLKEGAAEALKRPLTGIFRRPGSRSGRKQEDFGLVSSSGQGDHGGGFLDERSLSPEPAGSSRARGTTSPSEFDSVAKAPLLTASQLHGMLQIDAFASKYPHLAKIDDIDISLLSRYLYTEEEVQDEDVPWTIDYLLASLSSEMREECAQEESEDS</sequence>
<evidence type="ECO:0000313" key="3">
    <source>
        <dbReference type="Proteomes" id="UP001303046"/>
    </source>
</evidence>
<accession>A0ABR1C801</accession>
<comment type="caution">
    <text evidence="2">The sequence shown here is derived from an EMBL/GenBank/DDBJ whole genome shotgun (WGS) entry which is preliminary data.</text>
</comment>
<dbReference type="InterPro" id="IPR029302">
    <property type="entry name" value="IFT43"/>
</dbReference>
<evidence type="ECO:0000313" key="2">
    <source>
        <dbReference type="EMBL" id="KAK6734642.1"/>
    </source>
</evidence>
<feature type="region of interest" description="Disordered" evidence="1">
    <location>
        <begin position="101"/>
        <end position="156"/>
    </location>
</feature>
<keyword evidence="3" id="KW-1185">Reference proteome</keyword>
<dbReference type="EMBL" id="JAVFWL010000002">
    <property type="protein sequence ID" value="KAK6734642.1"/>
    <property type="molecule type" value="Genomic_DNA"/>
</dbReference>
<proteinExistence type="predicted"/>
<organism evidence="2 3">
    <name type="scientific">Necator americanus</name>
    <name type="common">Human hookworm</name>
    <dbReference type="NCBI Taxonomy" id="51031"/>
    <lineage>
        <taxon>Eukaryota</taxon>
        <taxon>Metazoa</taxon>
        <taxon>Ecdysozoa</taxon>
        <taxon>Nematoda</taxon>
        <taxon>Chromadorea</taxon>
        <taxon>Rhabditida</taxon>
        <taxon>Rhabditina</taxon>
        <taxon>Rhabditomorpha</taxon>
        <taxon>Strongyloidea</taxon>
        <taxon>Ancylostomatidae</taxon>
        <taxon>Bunostominae</taxon>
        <taxon>Necator</taxon>
    </lineage>
</organism>
<reference evidence="2 3" key="1">
    <citation type="submission" date="2023-08" db="EMBL/GenBank/DDBJ databases">
        <title>A Necator americanus chromosomal reference genome.</title>
        <authorList>
            <person name="Ilik V."/>
            <person name="Petrzelkova K.J."/>
            <person name="Pardy F."/>
            <person name="Fuh T."/>
            <person name="Niatou-Singa F.S."/>
            <person name="Gouil Q."/>
            <person name="Baker L."/>
            <person name="Ritchie M.E."/>
            <person name="Jex A.R."/>
            <person name="Gazzola D."/>
            <person name="Li H."/>
            <person name="Toshio Fujiwara R."/>
            <person name="Zhan B."/>
            <person name="Aroian R.V."/>
            <person name="Pafco B."/>
            <person name="Schwarz E.M."/>
        </authorList>
    </citation>
    <scope>NUCLEOTIDE SEQUENCE [LARGE SCALE GENOMIC DNA]</scope>
    <source>
        <strain evidence="2 3">Aroian</strain>
        <tissue evidence="2">Whole animal</tissue>
    </source>
</reference>
<gene>
    <name evidence="2" type="primary">Necator_chrII.g5852</name>
    <name evidence="2" type="ORF">RB195_018059</name>
</gene>
<dbReference type="Pfam" id="PF15305">
    <property type="entry name" value="IFT43"/>
    <property type="match status" value="1"/>
</dbReference>
<evidence type="ECO:0008006" key="4">
    <source>
        <dbReference type="Google" id="ProtNLM"/>
    </source>
</evidence>
<name>A0ABR1C801_NECAM</name>
<evidence type="ECO:0000256" key="1">
    <source>
        <dbReference type="SAM" id="MobiDB-lite"/>
    </source>
</evidence>
<dbReference type="Proteomes" id="UP001303046">
    <property type="component" value="Unassembled WGS sequence"/>
</dbReference>
<protein>
    <recommendedName>
        <fullName evidence="4">Intraflagellar transport protein 46 homolog</fullName>
    </recommendedName>
</protein>